<sequence length="1194" mass="137038">MSFSHTRLNSASELVQQAPKEISGRVSDLYDVVSQAMGKEKEKVARKMSQIKETVGDGARGAVKKIPWQVSEKGGDEPLVKFRMAARKTLRLRQQSKLDLNEQIQKIKDDDLLGISEEKEQEPETEHEDEATLMKQALTCTVDTEFHNLTDEIRRDVCSSTLRLFHDVESLHSKDENKLMLEYIRKIFSGIPKETFDSLNREAKQLSDKDKVLTLKCKVIKANNLPAKDFGGTSDPYCVVSILNKEHIDTKLVRFDNIKEWKEEGLIAQTWQSSIKMKTLNPDWNETFEMPISDPQSQYLAIELWDSDKDQKGLAKFIHKKDDFLGRVFYLLQHVPVSGEEKTLELKSHSTKSSRGMLTIFMDIVGKKVDREPEEGYLSHKQLLECVISYESKTEDGHSTHWVSELPEEAEKLLIQHASLYRISQLQHAAIRLNILLNYHRVHAIAMHSLSNILHTIQHHESEVLPTHKNSSTKDSTPFWVNQLVKDLEELRVYITDIMKRHLDIFNNFKSVESISLLKDHIIVLHDLYQIRLLKSKLSAEQLDLRAVLTNAIQSAVPSWMNLLIANMMPSHSSSEDKLILFKGFCSHCQRQCQRSLERVHPVFMEVGVDYFSPFFVSVDKIIHGEAMNCLENRGSTKNGLMTYEIYKTIQEIAAYSNKIDPEFLKSQRVELSITSFQDWFKGCVPDWVDVAQTRVKERLKRAVELDTIVKTSDNAPFSSSAVDTHAFFLQVITFWKQLKWPDRGQSLGYFINIVQCLCEMTAYYSDRIVAKTKDESYTDSEGRFVVTDKLCVALNNIHHVSHVLMNIRAELDLETYYKWLDEEKQHDGLPLSQRADTIINDLLESANEDVLNKIDKVITVVKTQLSPSVLEFIPNILDAPSSSPTDKVVEPLIEYITGNVGKLGESLLTPLFLNILRHLWVQIVQALRNTYDKIPHSSANPLHVRLNLVLLDLSDFFEADGKGLSRRFIESEYYMELRDSLFYAIQPTEDVVKRFCYDVVRQQAFAKNEFGQLHISHLYNQNKKTLSVEIISGEKLPALDRSGKSDPFVQVHLLPAFVFPEANEKIHKTSTKKQTLDPIFNETIKLHAKPEQLSKDGSILLLAIFDHDTFGSNDFAGLCAVPCTSIPKEGTEPKIEHLHLFHYEKTDAFKELELRHTDSMAQDFLKHMKKFEFDGETQAGHPFHKLLHFTDKK</sequence>
<keyword evidence="12" id="KW-1185">Reference proteome</keyword>
<evidence type="ECO:0000256" key="2">
    <source>
        <dbReference type="ARBA" id="ARBA00004496"/>
    </source>
</evidence>
<evidence type="ECO:0000259" key="8">
    <source>
        <dbReference type="PROSITE" id="PS50004"/>
    </source>
</evidence>
<feature type="domain" description="C2" evidence="8">
    <location>
        <begin position="195"/>
        <end position="346"/>
    </location>
</feature>
<dbReference type="PROSITE" id="PS50004">
    <property type="entry name" value="C2"/>
    <property type="match status" value="2"/>
</dbReference>
<dbReference type="InterPro" id="IPR035892">
    <property type="entry name" value="C2_domain_sf"/>
</dbReference>
<reference evidence="12" key="1">
    <citation type="journal article" date="2010" name="Nature">
        <title>The Amphimedon queenslandica genome and the evolution of animal complexity.</title>
        <authorList>
            <person name="Srivastava M."/>
            <person name="Simakov O."/>
            <person name="Chapman J."/>
            <person name="Fahey B."/>
            <person name="Gauthier M.E."/>
            <person name="Mitros T."/>
            <person name="Richards G.S."/>
            <person name="Conaco C."/>
            <person name="Dacre M."/>
            <person name="Hellsten U."/>
            <person name="Larroux C."/>
            <person name="Putnam N.H."/>
            <person name="Stanke M."/>
            <person name="Adamska M."/>
            <person name="Darling A."/>
            <person name="Degnan S.M."/>
            <person name="Oakley T.H."/>
            <person name="Plachetzki D.C."/>
            <person name="Zhai Y."/>
            <person name="Adamski M."/>
            <person name="Calcino A."/>
            <person name="Cummins S.F."/>
            <person name="Goodstein D.M."/>
            <person name="Harris C."/>
            <person name="Jackson D.J."/>
            <person name="Leys S.P."/>
            <person name="Shu S."/>
            <person name="Woodcroft B.J."/>
            <person name="Vervoort M."/>
            <person name="Kosik K.S."/>
            <person name="Manning G."/>
            <person name="Degnan B.M."/>
            <person name="Rokhsar D.S."/>
        </authorList>
    </citation>
    <scope>NUCLEOTIDE SEQUENCE [LARGE SCALE GENOMIC DNA]</scope>
</reference>
<dbReference type="OrthoDB" id="7976202at2759"/>
<dbReference type="KEGG" id="aqu:100641662"/>
<dbReference type="GO" id="GO:0006887">
    <property type="term" value="P:exocytosis"/>
    <property type="evidence" value="ECO:0007669"/>
    <property type="project" value="UniProtKB-KW"/>
</dbReference>
<dbReference type="PANTHER" id="PTHR45999:SF4">
    <property type="entry name" value="UNC-13-4A, ISOFORM B"/>
    <property type="match status" value="1"/>
</dbReference>
<dbReference type="InterPro" id="IPR010439">
    <property type="entry name" value="MUN_dom"/>
</dbReference>
<dbReference type="GO" id="GO:0099503">
    <property type="term" value="C:secretory vesicle"/>
    <property type="evidence" value="ECO:0007669"/>
    <property type="project" value="TreeGrafter"/>
</dbReference>
<dbReference type="SUPFAM" id="SSF49562">
    <property type="entry name" value="C2 domain (Calcium/lipid-binding domain, CaLB)"/>
    <property type="match status" value="2"/>
</dbReference>
<comment type="similarity">
    <text evidence="4">Belongs to the unc-13 family.</text>
</comment>
<dbReference type="OMA" id="WLAEAMN"/>
<dbReference type="Gene3D" id="1.10.357.50">
    <property type="match status" value="1"/>
</dbReference>
<feature type="domain" description="MHD2" evidence="10">
    <location>
        <begin position="887"/>
        <end position="996"/>
    </location>
</feature>
<dbReference type="InParanoid" id="A0A1X7VUE6"/>
<evidence type="ECO:0000256" key="7">
    <source>
        <dbReference type="ARBA" id="ARBA00022753"/>
    </source>
</evidence>
<dbReference type="Pfam" id="PF06292">
    <property type="entry name" value="MUN"/>
    <property type="match status" value="1"/>
</dbReference>
<accession>A0A1X7VUE6</accession>
<dbReference type="EnsemblMetazoa" id="XM_019997958.1">
    <property type="protein sequence ID" value="XP_019853517.1"/>
    <property type="gene ID" value="LOC100641662"/>
</dbReference>
<keyword evidence="5" id="KW-0268">Exocytosis</keyword>
<dbReference type="GO" id="GO:0005770">
    <property type="term" value="C:late endosome"/>
    <property type="evidence" value="ECO:0007669"/>
    <property type="project" value="UniProtKB-SubCell"/>
</dbReference>
<evidence type="ECO:0000256" key="5">
    <source>
        <dbReference type="ARBA" id="ARBA00022483"/>
    </source>
</evidence>
<keyword evidence="7" id="KW-0967">Endosome</keyword>
<comment type="subcellular location">
    <subcellularLocation>
        <location evidence="2">Cytoplasm</location>
    </subcellularLocation>
    <subcellularLocation>
        <location evidence="3">Late endosome</location>
    </subcellularLocation>
    <subcellularLocation>
        <location evidence="1">Recycling endosome</location>
    </subcellularLocation>
</comment>
<dbReference type="Pfam" id="PF00168">
    <property type="entry name" value="C2"/>
    <property type="match status" value="2"/>
</dbReference>
<name>A0A1X7VUE6_AMPQE</name>
<feature type="domain" description="MHD1" evidence="9">
    <location>
        <begin position="644"/>
        <end position="769"/>
    </location>
</feature>
<dbReference type="InterPro" id="IPR000008">
    <property type="entry name" value="C2_dom"/>
</dbReference>
<dbReference type="Proteomes" id="UP000007879">
    <property type="component" value="Unassembled WGS sequence"/>
</dbReference>
<dbReference type="Gene3D" id="2.60.40.150">
    <property type="entry name" value="C2 domain"/>
    <property type="match status" value="2"/>
</dbReference>
<dbReference type="PANTHER" id="PTHR45999">
    <property type="entry name" value="UNC-13-4A, ISOFORM B"/>
    <property type="match status" value="1"/>
</dbReference>
<dbReference type="PROSITE" id="PS51259">
    <property type="entry name" value="MHD2"/>
    <property type="match status" value="1"/>
</dbReference>
<dbReference type="InterPro" id="IPR014770">
    <property type="entry name" value="Munc13_1"/>
</dbReference>
<evidence type="ECO:0000259" key="9">
    <source>
        <dbReference type="PROSITE" id="PS51258"/>
    </source>
</evidence>
<dbReference type="InterPro" id="IPR014772">
    <property type="entry name" value="Munc13_dom-2"/>
</dbReference>
<dbReference type="EnsemblMetazoa" id="Aqu2.1.43494_001">
    <property type="protein sequence ID" value="Aqu2.1.43494_001"/>
    <property type="gene ID" value="Aqu2.1.43494"/>
</dbReference>
<dbReference type="GO" id="GO:0055037">
    <property type="term" value="C:recycling endosome"/>
    <property type="evidence" value="ECO:0007669"/>
    <property type="project" value="UniProtKB-SubCell"/>
</dbReference>
<evidence type="ECO:0000313" key="12">
    <source>
        <dbReference type="Proteomes" id="UP000007879"/>
    </source>
</evidence>
<dbReference type="AlphaFoldDB" id="A0A1X7VUE6"/>
<feature type="domain" description="C2" evidence="8">
    <location>
        <begin position="1010"/>
        <end position="1137"/>
    </location>
</feature>
<dbReference type="eggNOG" id="KOG1328">
    <property type="taxonomic scope" value="Eukaryota"/>
</dbReference>
<protein>
    <submittedName>
        <fullName evidence="11">Uncharacterized protein</fullName>
    </submittedName>
</protein>
<evidence type="ECO:0000256" key="1">
    <source>
        <dbReference type="ARBA" id="ARBA00004172"/>
    </source>
</evidence>
<evidence type="ECO:0000313" key="11">
    <source>
        <dbReference type="EnsemblMetazoa" id="Aqu2.1.43494_001"/>
    </source>
</evidence>
<dbReference type="InterPro" id="IPR052095">
    <property type="entry name" value="UNC-13_domain"/>
</dbReference>
<evidence type="ECO:0000256" key="6">
    <source>
        <dbReference type="ARBA" id="ARBA00022490"/>
    </source>
</evidence>
<keyword evidence="6" id="KW-0963">Cytoplasm</keyword>
<organism evidence="11">
    <name type="scientific">Amphimedon queenslandica</name>
    <name type="common">Sponge</name>
    <dbReference type="NCBI Taxonomy" id="400682"/>
    <lineage>
        <taxon>Eukaryota</taxon>
        <taxon>Metazoa</taxon>
        <taxon>Porifera</taxon>
        <taxon>Demospongiae</taxon>
        <taxon>Heteroscleromorpha</taxon>
        <taxon>Haplosclerida</taxon>
        <taxon>Niphatidae</taxon>
        <taxon>Amphimedon</taxon>
    </lineage>
</organism>
<proteinExistence type="inferred from homology"/>
<evidence type="ECO:0000259" key="10">
    <source>
        <dbReference type="PROSITE" id="PS51259"/>
    </source>
</evidence>
<dbReference type="PROSITE" id="PS51258">
    <property type="entry name" value="MHD1"/>
    <property type="match status" value="1"/>
</dbReference>
<dbReference type="SMART" id="SM00239">
    <property type="entry name" value="C2"/>
    <property type="match status" value="2"/>
</dbReference>
<evidence type="ECO:0000256" key="4">
    <source>
        <dbReference type="ARBA" id="ARBA00005823"/>
    </source>
</evidence>
<gene>
    <name evidence="11" type="primary">100641662</name>
</gene>
<evidence type="ECO:0000256" key="3">
    <source>
        <dbReference type="ARBA" id="ARBA00004603"/>
    </source>
</evidence>
<reference evidence="11" key="2">
    <citation type="submission" date="2017-05" db="UniProtKB">
        <authorList>
            <consortium name="EnsemblMetazoa"/>
        </authorList>
    </citation>
    <scope>IDENTIFICATION</scope>
</reference>